<accession>A0A318XKT3</accession>
<organism evidence="9 10">
    <name type="scientific">Ruminiclostridium sufflavum DSM 19573</name>
    <dbReference type="NCBI Taxonomy" id="1121337"/>
    <lineage>
        <taxon>Bacteria</taxon>
        <taxon>Bacillati</taxon>
        <taxon>Bacillota</taxon>
        <taxon>Clostridia</taxon>
        <taxon>Eubacteriales</taxon>
        <taxon>Oscillospiraceae</taxon>
        <taxon>Ruminiclostridium</taxon>
    </lineage>
</organism>
<evidence type="ECO:0000256" key="4">
    <source>
        <dbReference type="ARBA" id="ARBA00022840"/>
    </source>
</evidence>
<comment type="domain">
    <text evidence="7">Contains large globular domains required for ATP hydrolysis at each terminus and a third globular domain forming a flexible hinge near the middle of the molecule. These domains are separated by coiled-coil structures.</text>
</comment>
<dbReference type="GO" id="GO:0003677">
    <property type="term" value="F:DNA binding"/>
    <property type="evidence" value="ECO:0007669"/>
    <property type="project" value="UniProtKB-UniRule"/>
</dbReference>
<dbReference type="SUPFAM" id="SSF52540">
    <property type="entry name" value="P-loop containing nucleoside triphosphate hydrolases"/>
    <property type="match status" value="2"/>
</dbReference>
<keyword evidence="4 7" id="KW-0067">ATP-binding</keyword>
<keyword evidence="5 7" id="KW-0175">Coiled coil</keyword>
<dbReference type="NCBIfam" id="TIGR02168">
    <property type="entry name" value="SMC_prok_B"/>
    <property type="match status" value="1"/>
</dbReference>
<comment type="subcellular location">
    <subcellularLocation>
        <location evidence="1 7">Cytoplasm</location>
    </subcellularLocation>
</comment>
<keyword evidence="2 7" id="KW-0963">Cytoplasm</keyword>
<evidence type="ECO:0000259" key="8">
    <source>
        <dbReference type="SMART" id="SM00968"/>
    </source>
</evidence>
<evidence type="ECO:0000256" key="3">
    <source>
        <dbReference type="ARBA" id="ARBA00022741"/>
    </source>
</evidence>
<dbReference type="InterPro" id="IPR036277">
    <property type="entry name" value="SMC_hinge_sf"/>
</dbReference>
<dbReference type="Proteomes" id="UP000248132">
    <property type="component" value="Unassembled WGS sequence"/>
</dbReference>
<dbReference type="GO" id="GO:0016887">
    <property type="term" value="F:ATP hydrolysis activity"/>
    <property type="evidence" value="ECO:0007669"/>
    <property type="project" value="InterPro"/>
</dbReference>
<evidence type="ECO:0000313" key="9">
    <source>
        <dbReference type="EMBL" id="PYG87068.1"/>
    </source>
</evidence>
<keyword evidence="10" id="KW-1185">Reference proteome</keyword>
<dbReference type="SUPFAM" id="SSF75553">
    <property type="entry name" value="Smc hinge domain"/>
    <property type="match status" value="1"/>
</dbReference>
<dbReference type="GO" id="GO:0007062">
    <property type="term" value="P:sister chromatid cohesion"/>
    <property type="evidence" value="ECO:0007669"/>
    <property type="project" value="InterPro"/>
</dbReference>
<dbReference type="EMBL" id="QKMR01000014">
    <property type="protein sequence ID" value="PYG87068.1"/>
    <property type="molecule type" value="Genomic_DNA"/>
</dbReference>
<dbReference type="HAMAP" id="MF_01894">
    <property type="entry name" value="Smc_prok"/>
    <property type="match status" value="1"/>
</dbReference>
<feature type="coiled-coil region" evidence="7">
    <location>
        <begin position="1011"/>
        <end position="1038"/>
    </location>
</feature>
<dbReference type="Gene3D" id="6.10.140.1720">
    <property type="match status" value="1"/>
</dbReference>
<comment type="function">
    <text evidence="7">Required for chromosome condensation and partitioning.</text>
</comment>
<dbReference type="InterPro" id="IPR010935">
    <property type="entry name" value="SMC_hinge"/>
</dbReference>
<dbReference type="InterPro" id="IPR027417">
    <property type="entry name" value="P-loop_NTPase"/>
</dbReference>
<dbReference type="Gene3D" id="3.40.50.300">
    <property type="entry name" value="P-loop containing nucleotide triphosphate hydrolases"/>
    <property type="match status" value="2"/>
</dbReference>
<dbReference type="CDD" id="cd03278">
    <property type="entry name" value="ABC_SMC_barmotin"/>
    <property type="match status" value="2"/>
</dbReference>
<dbReference type="AlphaFoldDB" id="A0A318XKT3"/>
<dbReference type="GO" id="GO:0006260">
    <property type="term" value="P:DNA replication"/>
    <property type="evidence" value="ECO:0007669"/>
    <property type="project" value="UniProtKB-UniRule"/>
</dbReference>
<feature type="binding site" evidence="7">
    <location>
        <begin position="32"/>
        <end position="39"/>
    </location>
    <ligand>
        <name>ATP</name>
        <dbReference type="ChEBI" id="CHEBI:30616"/>
    </ligand>
</feature>
<feature type="coiled-coil region" evidence="7">
    <location>
        <begin position="451"/>
        <end position="478"/>
    </location>
</feature>
<keyword evidence="6 7" id="KW-0238">DNA-binding</keyword>
<dbReference type="InterPro" id="IPR003395">
    <property type="entry name" value="RecF/RecN/SMC_N"/>
</dbReference>
<dbReference type="Pfam" id="PF02463">
    <property type="entry name" value="SMC_N"/>
    <property type="match status" value="1"/>
</dbReference>
<feature type="coiled-coil region" evidence="7">
    <location>
        <begin position="167"/>
        <end position="338"/>
    </location>
</feature>
<evidence type="ECO:0000256" key="6">
    <source>
        <dbReference type="ARBA" id="ARBA00023125"/>
    </source>
</evidence>
<dbReference type="GO" id="GO:0005694">
    <property type="term" value="C:chromosome"/>
    <property type="evidence" value="ECO:0007669"/>
    <property type="project" value="InterPro"/>
</dbReference>
<dbReference type="GO" id="GO:0005737">
    <property type="term" value="C:cytoplasm"/>
    <property type="evidence" value="ECO:0007669"/>
    <property type="project" value="UniProtKB-SubCell"/>
</dbReference>
<gene>
    <name evidence="7" type="primary">smc</name>
    <name evidence="9" type="ORF">LY28_02451</name>
</gene>
<evidence type="ECO:0000256" key="1">
    <source>
        <dbReference type="ARBA" id="ARBA00004496"/>
    </source>
</evidence>
<protein>
    <recommendedName>
        <fullName evidence="7">Chromosome partition protein Smc</fullName>
    </recommendedName>
</protein>
<keyword evidence="3 7" id="KW-0547">Nucleotide-binding</keyword>
<dbReference type="Gene3D" id="1.20.1060.20">
    <property type="match status" value="1"/>
</dbReference>
<dbReference type="PANTHER" id="PTHR43977">
    <property type="entry name" value="STRUCTURAL MAINTENANCE OF CHROMOSOMES PROTEIN 3"/>
    <property type="match status" value="1"/>
</dbReference>
<comment type="similarity">
    <text evidence="7">Belongs to the SMC family.</text>
</comment>
<evidence type="ECO:0000313" key="10">
    <source>
        <dbReference type="Proteomes" id="UP000248132"/>
    </source>
</evidence>
<dbReference type="InterPro" id="IPR024704">
    <property type="entry name" value="SMC"/>
</dbReference>
<feature type="coiled-coil region" evidence="7">
    <location>
        <begin position="770"/>
        <end position="804"/>
    </location>
</feature>
<dbReference type="OrthoDB" id="9808768at2"/>
<comment type="caution">
    <text evidence="9">The sequence shown here is derived from an EMBL/GenBank/DDBJ whole genome shotgun (WGS) entry which is preliminary data.</text>
</comment>
<sequence>MYLKRLEIQGFKSFADKISLDFASGITAVVGPNGSGKSNIGDAVRWALGEQSAKTLRGSKMEDVIFAGTENRKPVGFAEVSLTIDNSDNYLPVSYSEVTITRRVYRSGESEYYINKTSCRLKDIYELLLDTGIGRDGYSIIGQGRVDEILSTKSEDRRHIFEEASGIMKYKVRKQEAERKLELTEQNLIRIKDIINELESQIEPLREQSEAAKKYLTLRDALKELEINVYLDSIDNLKEKIKEYEVNFKDIKDNIEAEERKLRNITAQNQQKNEILKELEIKVNEARDKYYIVEANLEKSSSEINVNREKINSLDQNMNRLDEEISEIDSKTELLLKEEKNRQSKIVYLKGQQEEFSAKLFKYQAELDAVISTLGESERKIEMLKAGIMDKLDIQSDKRTQINNIKNHIENIKKRQNSIGTEIYTLKLEKDKDNMKKEDLTESIRNTVMLIKHEKEKIEELSTEKHEFKTALIDLEKQQGTVKTDIQVKASRHRLLRDMEKSMEGYSRSVKEIMNACKASADFGKGIHGTVAQLFSVDKRYETAIEMTLGGALQNIVSSSEDDAKKAIDFLKRNRMGRATFLPVTAVHGKRLDDNTINKLKEYNGFCGIASDLVHCGDKYKGIVLNLLGKVVVAENLDAGINIARKFSYSFRIVTLEGDILSTSGSMSGGSSDHKGSGILGRSREIAELEEAVEGLKKQDIRLGEKAAEVRSMIAETDTELNEENTRLRDNELVKTRDENHLSMLEDNILKTAAKIGMLNDEKSQMVQQEQDTVREMEKYELELEAIEKDISLTKAVIAEHQEKFKSDQTVRDGLHEDITDFKISVNSIAESLQSVNEHMERINTDKETMHKSKVRKEHEKLKASDEIESLKQEIEGLENAIKKLQAEKTGRTMEIDRLAEEKKVLEEESSDFIERLNASNKTIHLLQEEYNRFDVKNTKAEAEMKAIQDRMWDEYELTYTNAAELKKEIRSLPEAQRTINDYRTQIKLLGPVNVSAIDDYIKTKERYEFMSAQQEDMEQAKEKLHKIIHEMVQVMKKQFVEQFKIINENFGIVYRELFGGGHAELIICDMDNVLESGIEIAVQPPGKRLQNMMLLSGGERAFTAIALLFSILRMKPTPFCLLDEIEAALDDANVYRFGEYLKKFSKNTQFIMVTHRKGTMEAANTMYGVTMQEHGISRVVSMKMGEIAV</sequence>
<dbReference type="GO" id="GO:0005524">
    <property type="term" value="F:ATP binding"/>
    <property type="evidence" value="ECO:0007669"/>
    <property type="project" value="UniProtKB-UniRule"/>
</dbReference>
<comment type="subunit">
    <text evidence="7">Homodimer.</text>
</comment>
<dbReference type="FunFam" id="3.40.50.300:FF:000984">
    <property type="entry name" value="Chromosome partition protein Smc"/>
    <property type="match status" value="1"/>
</dbReference>
<dbReference type="Pfam" id="PF06470">
    <property type="entry name" value="SMC_hinge"/>
    <property type="match status" value="1"/>
</dbReference>
<dbReference type="InterPro" id="IPR011890">
    <property type="entry name" value="SMC_prok"/>
</dbReference>
<dbReference type="SMART" id="SM00968">
    <property type="entry name" value="SMC_hinge"/>
    <property type="match status" value="1"/>
</dbReference>
<evidence type="ECO:0000256" key="5">
    <source>
        <dbReference type="ARBA" id="ARBA00023054"/>
    </source>
</evidence>
<dbReference type="RefSeq" id="WP_110462466.1">
    <property type="nucleotide sequence ID" value="NZ_QKMR01000014.1"/>
</dbReference>
<dbReference type="PIRSF" id="PIRSF005719">
    <property type="entry name" value="SMC"/>
    <property type="match status" value="1"/>
</dbReference>
<dbReference type="FunFam" id="3.40.50.300:FF:000901">
    <property type="entry name" value="Chromosome partition protein Smc"/>
    <property type="match status" value="1"/>
</dbReference>
<name>A0A318XKT3_9FIRM</name>
<reference evidence="9 10" key="1">
    <citation type="submission" date="2018-06" db="EMBL/GenBank/DDBJ databases">
        <title>Genomic Encyclopedia of Type Strains, Phase I: the one thousand microbial genomes (KMG-I) project.</title>
        <authorList>
            <person name="Kyrpides N."/>
        </authorList>
    </citation>
    <scope>NUCLEOTIDE SEQUENCE [LARGE SCALE GENOMIC DNA]</scope>
    <source>
        <strain evidence="9 10">DSM 19573</strain>
    </source>
</reference>
<dbReference type="Gene3D" id="3.30.70.1620">
    <property type="match status" value="1"/>
</dbReference>
<feature type="domain" description="SMC hinge" evidence="8">
    <location>
        <begin position="525"/>
        <end position="644"/>
    </location>
</feature>
<dbReference type="GO" id="GO:0030261">
    <property type="term" value="P:chromosome condensation"/>
    <property type="evidence" value="ECO:0007669"/>
    <property type="project" value="InterPro"/>
</dbReference>
<feature type="coiled-coil region" evidence="7">
    <location>
        <begin position="679"/>
        <end position="706"/>
    </location>
</feature>
<dbReference type="GO" id="GO:0007059">
    <property type="term" value="P:chromosome segregation"/>
    <property type="evidence" value="ECO:0007669"/>
    <property type="project" value="UniProtKB-UniRule"/>
</dbReference>
<evidence type="ECO:0000256" key="2">
    <source>
        <dbReference type="ARBA" id="ARBA00022490"/>
    </source>
</evidence>
<evidence type="ECO:0000256" key="7">
    <source>
        <dbReference type="HAMAP-Rule" id="MF_01894"/>
    </source>
</evidence>
<feature type="coiled-coil region" evidence="7">
    <location>
        <begin position="854"/>
        <end position="944"/>
    </location>
</feature>
<proteinExistence type="inferred from homology"/>